<protein>
    <submittedName>
        <fullName evidence="1">Uncharacterized protein</fullName>
    </submittedName>
</protein>
<dbReference type="EMBL" id="CM042033">
    <property type="protein sequence ID" value="KAI3774532.1"/>
    <property type="molecule type" value="Genomic_DNA"/>
</dbReference>
<dbReference type="Proteomes" id="UP001056120">
    <property type="component" value="Linkage Group LG16"/>
</dbReference>
<comment type="caution">
    <text evidence="1">The sequence shown here is derived from an EMBL/GenBank/DDBJ whole genome shotgun (WGS) entry which is preliminary data.</text>
</comment>
<evidence type="ECO:0000313" key="1">
    <source>
        <dbReference type="EMBL" id="KAI3774532.1"/>
    </source>
</evidence>
<name>A0ACB9FTS2_9ASTR</name>
<organism evidence="1 2">
    <name type="scientific">Smallanthus sonchifolius</name>
    <dbReference type="NCBI Taxonomy" id="185202"/>
    <lineage>
        <taxon>Eukaryota</taxon>
        <taxon>Viridiplantae</taxon>
        <taxon>Streptophyta</taxon>
        <taxon>Embryophyta</taxon>
        <taxon>Tracheophyta</taxon>
        <taxon>Spermatophyta</taxon>
        <taxon>Magnoliopsida</taxon>
        <taxon>eudicotyledons</taxon>
        <taxon>Gunneridae</taxon>
        <taxon>Pentapetalae</taxon>
        <taxon>asterids</taxon>
        <taxon>campanulids</taxon>
        <taxon>Asterales</taxon>
        <taxon>Asteraceae</taxon>
        <taxon>Asteroideae</taxon>
        <taxon>Heliantheae alliance</taxon>
        <taxon>Millerieae</taxon>
        <taxon>Smallanthus</taxon>
    </lineage>
</organism>
<reference evidence="1 2" key="2">
    <citation type="journal article" date="2022" name="Mol. Ecol. Resour.">
        <title>The genomes of chicory, endive, great burdock and yacon provide insights into Asteraceae paleo-polyploidization history and plant inulin production.</title>
        <authorList>
            <person name="Fan W."/>
            <person name="Wang S."/>
            <person name="Wang H."/>
            <person name="Wang A."/>
            <person name="Jiang F."/>
            <person name="Liu H."/>
            <person name="Zhao H."/>
            <person name="Xu D."/>
            <person name="Zhang Y."/>
        </authorList>
    </citation>
    <scope>NUCLEOTIDE SEQUENCE [LARGE SCALE GENOMIC DNA]</scope>
    <source>
        <strain evidence="2">cv. Yunnan</strain>
        <tissue evidence="1">Leaves</tissue>
    </source>
</reference>
<sequence length="220" mass="25059">MGILAPRESINLSAYHSSSFSNMGDNNNVNLPPGFRFCPTDEELIVHFLQRKASLLPYHPDIIPDLDLYPYDPWDLDGKAMVEGKKSYYYSRRTQNRITTSGYWKSWACDEQIISSSSSKRVGVKKYYVFHIGEAPEGVKTNWIMEEFKLSYNASSSCSSSSNGRSKRRGHSNLDVSKWVICRVFEHSCDNSDNDDGTELSCLDEVFLSLDDFDDISFPN</sequence>
<proteinExistence type="predicted"/>
<reference evidence="2" key="1">
    <citation type="journal article" date="2022" name="Mol. Ecol. Resour.">
        <title>The genomes of chicory, endive, great burdock and yacon provide insights into Asteraceae palaeo-polyploidization history and plant inulin production.</title>
        <authorList>
            <person name="Fan W."/>
            <person name="Wang S."/>
            <person name="Wang H."/>
            <person name="Wang A."/>
            <person name="Jiang F."/>
            <person name="Liu H."/>
            <person name="Zhao H."/>
            <person name="Xu D."/>
            <person name="Zhang Y."/>
        </authorList>
    </citation>
    <scope>NUCLEOTIDE SEQUENCE [LARGE SCALE GENOMIC DNA]</scope>
    <source>
        <strain evidence="2">cv. Yunnan</strain>
    </source>
</reference>
<gene>
    <name evidence="1" type="ORF">L1987_49090</name>
</gene>
<keyword evidence="2" id="KW-1185">Reference proteome</keyword>
<evidence type="ECO:0000313" key="2">
    <source>
        <dbReference type="Proteomes" id="UP001056120"/>
    </source>
</evidence>
<accession>A0ACB9FTS2</accession>